<dbReference type="InterPro" id="IPR050287">
    <property type="entry name" value="MTA/SAH_deaminase"/>
</dbReference>
<dbReference type="InterPro" id="IPR006680">
    <property type="entry name" value="Amidohydro-rel"/>
</dbReference>
<dbReference type="RefSeq" id="WP_092558050.1">
    <property type="nucleotide sequence ID" value="NZ_FNPZ01000008.1"/>
</dbReference>
<dbReference type="PANTHER" id="PTHR43794">
    <property type="entry name" value="AMINOHYDROLASE SSNA-RELATED"/>
    <property type="match status" value="1"/>
</dbReference>
<dbReference type="SUPFAM" id="SSF51338">
    <property type="entry name" value="Composite domain of metallo-dependent hydrolases"/>
    <property type="match status" value="2"/>
</dbReference>
<dbReference type="STRING" id="381665.SAMN05216554_4487"/>
<protein>
    <submittedName>
        <fullName evidence="2">Cytosine/adenosine deaminase</fullName>
    </submittedName>
</protein>
<dbReference type="PANTHER" id="PTHR43794:SF5">
    <property type="entry name" value="CHLOROHYDROLASE FAMILY PROTEIN"/>
    <property type="match status" value="1"/>
</dbReference>
<keyword evidence="3" id="KW-1185">Reference proteome</keyword>
<dbReference type="EMBL" id="FNPZ01000008">
    <property type="protein sequence ID" value="SDZ53839.1"/>
    <property type="molecule type" value="Genomic_DNA"/>
</dbReference>
<dbReference type="OrthoDB" id="3189065at2"/>
<dbReference type="Proteomes" id="UP000198891">
    <property type="component" value="Unassembled WGS sequence"/>
</dbReference>
<sequence length="444" mass="47309">MVNSRTLIRGGHIVTGDSVLGELPGGDMLIEDDSIVEVGRDISAPEADIVDATGMIVIPGFVDSHKHTWQSAIRHRCTNIDLNTYFGEMFGARGSRYTPDDVYTGNLLGALSAIDAGTTTLMDWSHIQNSPAHSDRAIDALEDSGIRAVFGHGWPCVDLFDWIADSSRDHSNDLRRIREQRLSDDAGRVTLQLAGRGPELSTRDVSRHDIEMARDLGIRTSIHMGCGRERGALAAIAALNELGLLGSDLNFVHCSESSDVELDLMAEYGVTASIAPQHEFAVGGIGYSPIDRLLHRGIVTGLSTDTEASGAADLFVQMRATLAAHRSIVNEGRSRVQAAPSELTSADVFRLATAGGADSLGLGDRVGTLAPGYQADIVFIRATDVNLFPVTDPTAAIVAAAHPGNVDTVIVGGRILKRDGRLLGVDLDAIRAAAQESHDRLLAP</sequence>
<dbReference type="Pfam" id="PF01979">
    <property type="entry name" value="Amidohydro_1"/>
    <property type="match status" value="1"/>
</dbReference>
<evidence type="ECO:0000313" key="2">
    <source>
        <dbReference type="EMBL" id="SDZ53839.1"/>
    </source>
</evidence>
<feature type="domain" description="Amidohydrolase-related" evidence="1">
    <location>
        <begin position="56"/>
        <end position="415"/>
    </location>
</feature>
<dbReference type="SUPFAM" id="SSF51556">
    <property type="entry name" value="Metallo-dependent hydrolases"/>
    <property type="match status" value="1"/>
</dbReference>
<dbReference type="InterPro" id="IPR032466">
    <property type="entry name" value="Metal_Hydrolase"/>
</dbReference>
<proteinExistence type="predicted"/>
<accession>A0A1H3TX67</accession>
<dbReference type="Gene3D" id="2.30.40.10">
    <property type="entry name" value="Urease, subunit C, domain 1"/>
    <property type="match status" value="1"/>
</dbReference>
<dbReference type="InterPro" id="IPR011059">
    <property type="entry name" value="Metal-dep_hydrolase_composite"/>
</dbReference>
<dbReference type="NCBIfam" id="NF006056">
    <property type="entry name" value="PRK08204.1"/>
    <property type="match status" value="1"/>
</dbReference>
<gene>
    <name evidence="2" type="ORF">SAMN05216554_4487</name>
</gene>
<evidence type="ECO:0000313" key="3">
    <source>
        <dbReference type="Proteomes" id="UP000198891"/>
    </source>
</evidence>
<reference evidence="2 3" key="1">
    <citation type="submission" date="2016-10" db="EMBL/GenBank/DDBJ databases">
        <authorList>
            <person name="de Groot N.N."/>
        </authorList>
    </citation>
    <scope>NUCLEOTIDE SEQUENCE [LARGE SCALE GENOMIC DNA]</scope>
    <source>
        <strain evidence="2 3">CGMCC 4.3491</strain>
    </source>
</reference>
<name>A0A1H3TX67_9MICO</name>
<dbReference type="Gene3D" id="3.20.20.140">
    <property type="entry name" value="Metal-dependent hydrolases"/>
    <property type="match status" value="1"/>
</dbReference>
<organism evidence="2 3">
    <name type="scientific">Herbiconiux ginsengi</name>
    <dbReference type="NCBI Taxonomy" id="381665"/>
    <lineage>
        <taxon>Bacteria</taxon>
        <taxon>Bacillati</taxon>
        <taxon>Actinomycetota</taxon>
        <taxon>Actinomycetes</taxon>
        <taxon>Micrococcales</taxon>
        <taxon>Microbacteriaceae</taxon>
        <taxon>Herbiconiux</taxon>
    </lineage>
</organism>
<dbReference type="GO" id="GO:0016810">
    <property type="term" value="F:hydrolase activity, acting on carbon-nitrogen (but not peptide) bonds"/>
    <property type="evidence" value="ECO:0007669"/>
    <property type="project" value="InterPro"/>
</dbReference>
<dbReference type="AlphaFoldDB" id="A0A1H3TX67"/>
<evidence type="ECO:0000259" key="1">
    <source>
        <dbReference type="Pfam" id="PF01979"/>
    </source>
</evidence>